<keyword evidence="2" id="KW-1185">Reference proteome</keyword>
<reference evidence="1 2" key="2">
    <citation type="submission" date="2019-09" db="EMBL/GenBank/DDBJ databases">
        <authorList>
            <person name="Jin C."/>
        </authorList>
    </citation>
    <scope>NUCLEOTIDE SEQUENCE [LARGE SCALE GENOMIC DNA]</scope>
    <source>
        <strain evidence="1 2">BN140078</strain>
    </source>
</reference>
<evidence type="ECO:0000313" key="1">
    <source>
        <dbReference type="EMBL" id="KAA2243550.1"/>
    </source>
</evidence>
<reference evidence="1 2" key="1">
    <citation type="submission" date="2019-09" db="EMBL/GenBank/DDBJ databases">
        <title>Chitinophaga ginsengihumi sp. nov., isolated from soil of ginseng rhizosphere.</title>
        <authorList>
            <person name="Lee J."/>
        </authorList>
    </citation>
    <scope>NUCLEOTIDE SEQUENCE [LARGE SCALE GENOMIC DNA]</scope>
    <source>
        <strain evidence="1 2">BN140078</strain>
    </source>
</reference>
<dbReference type="AlphaFoldDB" id="A0A5B2VYC2"/>
<accession>A0A5B2VYC2</accession>
<organism evidence="1 2">
    <name type="scientific">Chitinophaga agrisoli</name>
    <dbReference type="NCBI Taxonomy" id="2607653"/>
    <lineage>
        <taxon>Bacteria</taxon>
        <taxon>Pseudomonadati</taxon>
        <taxon>Bacteroidota</taxon>
        <taxon>Chitinophagia</taxon>
        <taxon>Chitinophagales</taxon>
        <taxon>Chitinophagaceae</taxon>
        <taxon>Chitinophaga</taxon>
    </lineage>
</organism>
<comment type="caution">
    <text evidence="1">The sequence shown here is derived from an EMBL/GenBank/DDBJ whole genome shotgun (WGS) entry which is preliminary data.</text>
</comment>
<evidence type="ECO:0000313" key="2">
    <source>
        <dbReference type="Proteomes" id="UP000324611"/>
    </source>
</evidence>
<name>A0A5B2VYC2_9BACT</name>
<proteinExistence type="predicted"/>
<sequence>MSYLNATHLVFSGDFLSDVSTVNNDPAHYNNATFQPSFQEFGQGASNGWWNPEGGATFQFQNCTVKKVSLKNGQTLTEPAADIVIGKLIRGAEGRNTGKMVDLDPQEQGSSELWGVKFRLVSVNNETLLEGDIRPTGFRDLQTRQQTGGQVNGQPFGGTWTSVVENITWGPLAERSPFLAELKATTQQNRISINLNAYGYYYAHAADGRFSMGRILGTIAPWEEEEPDTFAACRRLYGIYVTKVNNGLPIIFFSNTNFAFDAARKSVSVDFGSSFPIADSMGGIVLKEKLYLAVSKVAVTDSFSTTPVTTNSNSVVIIGEVPYESGPDWLNNTGGIVTLNNINNEAAALLENHQLVLLRPSGLGQYTIIAREAINGVVVRCDNFVNRLDYNQTNQLHLYAYQWGQPMKNVALTVTLEKPTAITPVGPTNPICELPGNNYPANGISFNTTVKTDKYGRAVLPLTGNRIDNPRLYIDGQIYILDYQLDTQPQDPAMGPLANDNIFIHLRDYFEIPAEPQWSDIATTMTQFANLYPIMSKYLVNLADPVAMATKRDILKFAFSQNIHDPIYMPVTRDLSENKRLTILKWLENPVVATKQEKAGLILPGELLASPAEPDAAPTINQERLKNAVRAKNGAGFVPFNIDKIFND</sequence>
<gene>
    <name evidence="1" type="ORF">F0L74_13740</name>
</gene>
<dbReference type="Proteomes" id="UP000324611">
    <property type="component" value="Unassembled WGS sequence"/>
</dbReference>
<protein>
    <submittedName>
        <fullName evidence="1">Uncharacterized protein</fullName>
    </submittedName>
</protein>
<dbReference type="EMBL" id="VUOC01000002">
    <property type="protein sequence ID" value="KAA2243550.1"/>
    <property type="molecule type" value="Genomic_DNA"/>
</dbReference>